<dbReference type="InterPro" id="IPR051258">
    <property type="entry name" value="Diverse_Substrate_Transporter"/>
</dbReference>
<evidence type="ECO:0000256" key="5">
    <source>
        <dbReference type="ARBA" id="ARBA00023136"/>
    </source>
</evidence>
<feature type="transmembrane region" description="Helical" evidence="6">
    <location>
        <begin position="334"/>
        <end position="353"/>
    </location>
</feature>
<dbReference type="SUPFAM" id="SSF103481">
    <property type="entry name" value="Multidrug resistance efflux transporter EmrE"/>
    <property type="match status" value="1"/>
</dbReference>
<dbReference type="AlphaFoldDB" id="A0A8J6CB57"/>
<evidence type="ECO:0000256" key="1">
    <source>
        <dbReference type="ARBA" id="ARBA00004651"/>
    </source>
</evidence>
<feature type="transmembrane region" description="Helical" evidence="6">
    <location>
        <begin position="135"/>
        <end position="153"/>
    </location>
</feature>
<evidence type="ECO:0000313" key="8">
    <source>
        <dbReference type="EMBL" id="KAG8464781.1"/>
    </source>
</evidence>
<feature type="transmembrane region" description="Helical" evidence="6">
    <location>
        <begin position="189"/>
        <end position="211"/>
    </location>
</feature>
<evidence type="ECO:0000259" key="7">
    <source>
        <dbReference type="Pfam" id="PF00892"/>
    </source>
</evidence>
<dbReference type="PANTHER" id="PTHR42920">
    <property type="entry name" value="OS03G0707200 PROTEIN-RELATED"/>
    <property type="match status" value="1"/>
</dbReference>
<reference evidence="8" key="1">
    <citation type="submission" date="2021-05" db="EMBL/GenBank/DDBJ databases">
        <title>The genome of the haptophyte Pavlova lutheri (Diacronema luteri, Pavlovales) - a model for lipid biosynthesis in eukaryotic algae.</title>
        <authorList>
            <person name="Hulatt C.J."/>
            <person name="Posewitz M.C."/>
        </authorList>
    </citation>
    <scope>NUCLEOTIDE SEQUENCE</scope>
    <source>
        <strain evidence="8">NIVA-4/92</strain>
    </source>
</reference>
<comment type="subcellular location">
    <subcellularLocation>
        <location evidence="1">Cell membrane</location>
        <topology evidence="1">Multi-pass membrane protein</topology>
    </subcellularLocation>
</comment>
<evidence type="ECO:0000256" key="6">
    <source>
        <dbReference type="SAM" id="Phobius"/>
    </source>
</evidence>
<evidence type="ECO:0000313" key="9">
    <source>
        <dbReference type="Proteomes" id="UP000751190"/>
    </source>
</evidence>
<evidence type="ECO:0000256" key="4">
    <source>
        <dbReference type="ARBA" id="ARBA00022989"/>
    </source>
</evidence>
<dbReference type="PANTHER" id="PTHR42920:SF5">
    <property type="entry name" value="EAMA DOMAIN-CONTAINING PROTEIN"/>
    <property type="match status" value="1"/>
</dbReference>
<protein>
    <recommendedName>
        <fullName evidence="7">EamA domain-containing protein</fullName>
    </recommendedName>
</protein>
<name>A0A8J6CB57_DIALT</name>
<evidence type="ECO:0000256" key="3">
    <source>
        <dbReference type="ARBA" id="ARBA00022692"/>
    </source>
</evidence>
<feature type="transmembrane region" description="Helical" evidence="6">
    <location>
        <begin position="232"/>
        <end position="251"/>
    </location>
</feature>
<organism evidence="8 9">
    <name type="scientific">Diacronema lutheri</name>
    <name type="common">Unicellular marine alga</name>
    <name type="synonym">Monochrysis lutheri</name>
    <dbReference type="NCBI Taxonomy" id="2081491"/>
    <lineage>
        <taxon>Eukaryota</taxon>
        <taxon>Haptista</taxon>
        <taxon>Haptophyta</taxon>
        <taxon>Pavlovophyceae</taxon>
        <taxon>Pavlovales</taxon>
        <taxon>Pavlovaceae</taxon>
        <taxon>Diacronema</taxon>
    </lineage>
</organism>
<accession>A0A8J6CB57</accession>
<feature type="transmembrane region" description="Helical" evidence="6">
    <location>
        <begin position="62"/>
        <end position="84"/>
    </location>
</feature>
<feature type="transmembrane region" description="Helical" evidence="6">
    <location>
        <begin position="271"/>
        <end position="291"/>
    </location>
</feature>
<comment type="caution">
    <text evidence="8">The sequence shown here is derived from an EMBL/GenBank/DDBJ whole genome shotgun (WGS) entry which is preliminary data.</text>
</comment>
<feature type="transmembrane region" description="Helical" evidence="6">
    <location>
        <begin position="31"/>
        <end position="50"/>
    </location>
</feature>
<keyword evidence="9" id="KW-1185">Reference proteome</keyword>
<evidence type="ECO:0000256" key="2">
    <source>
        <dbReference type="ARBA" id="ARBA00022475"/>
    </source>
</evidence>
<dbReference type="Pfam" id="PF00892">
    <property type="entry name" value="EamA"/>
    <property type="match status" value="1"/>
</dbReference>
<dbReference type="Proteomes" id="UP000751190">
    <property type="component" value="Unassembled WGS sequence"/>
</dbReference>
<feature type="domain" description="EamA" evidence="7">
    <location>
        <begin position="195"/>
        <end position="346"/>
    </location>
</feature>
<keyword evidence="3 6" id="KW-0812">Transmembrane</keyword>
<dbReference type="OrthoDB" id="2017960at2759"/>
<feature type="transmembrane region" description="Helical" evidence="6">
    <location>
        <begin position="165"/>
        <end position="183"/>
    </location>
</feature>
<proteinExistence type="predicted"/>
<sequence length="403" mass="41163">MPVGESAHARVGCSSASPLMRTRADEQPVDVARIGVLLTVPLAWGTYAPAVKVAFAAASEPAVPGIALCAVQYLFAALALTAAGRFAGGGSGARLRGAARSSSRGVWAAALELGGMLFLANVLHVAALARLPTDRAAFLVQSSTILVPLMLAAQRGGFKGVPARTWTACVLAASGVLAMSAGSPPSATLGAPSAGDGLALCAALIYALHVLRLSVLAPSHGPLRLATRKATCELLLASALLSALLVVPALPAGAELRAFAAQLSAMRAPELALLAAAGAWMGAVTTGYTMWAQAYGQGGRVSAPVASLIYSSGPLWSAAFALALLGEKPRPEEAVGGALIVAALVVGAFAHAGRPSGALALRRGIGRGTARMKRARRFPVSAAGTHRRCWPFRARRRRFFWSS</sequence>
<keyword evidence="2" id="KW-1003">Cell membrane</keyword>
<feature type="transmembrane region" description="Helical" evidence="6">
    <location>
        <begin position="303"/>
        <end position="322"/>
    </location>
</feature>
<dbReference type="GO" id="GO:0005886">
    <property type="term" value="C:plasma membrane"/>
    <property type="evidence" value="ECO:0007669"/>
    <property type="project" value="UniProtKB-SubCell"/>
</dbReference>
<feature type="transmembrane region" description="Helical" evidence="6">
    <location>
        <begin position="105"/>
        <end position="129"/>
    </location>
</feature>
<keyword evidence="4 6" id="KW-1133">Transmembrane helix</keyword>
<keyword evidence="5 6" id="KW-0472">Membrane</keyword>
<dbReference type="InterPro" id="IPR037185">
    <property type="entry name" value="EmrE-like"/>
</dbReference>
<dbReference type="EMBL" id="JAGTXO010000012">
    <property type="protein sequence ID" value="KAG8464781.1"/>
    <property type="molecule type" value="Genomic_DNA"/>
</dbReference>
<dbReference type="OMA" id="ARTWTAC"/>
<dbReference type="InterPro" id="IPR000620">
    <property type="entry name" value="EamA_dom"/>
</dbReference>
<gene>
    <name evidence="8" type="ORF">KFE25_010149</name>
</gene>